<feature type="non-terminal residue" evidence="4">
    <location>
        <position position="118"/>
    </location>
</feature>
<feature type="domain" description="RRM" evidence="3">
    <location>
        <begin position="44"/>
        <end position="118"/>
    </location>
</feature>
<dbReference type="InterPro" id="IPR035979">
    <property type="entry name" value="RBD_domain_sf"/>
</dbReference>
<dbReference type="InterPro" id="IPR000504">
    <property type="entry name" value="RRM_dom"/>
</dbReference>
<dbReference type="AlphaFoldDB" id="A0ABD2MJT9"/>
<dbReference type="SMART" id="SM00360">
    <property type="entry name" value="RRM"/>
    <property type="match status" value="1"/>
</dbReference>
<dbReference type="Gene3D" id="3.30.70.330">
    <property type="match status" value="1"/>
</dbReference>
<dbReference type="EMBL" id="JABFTP020000001">
    <property type="protein sequence ID" value="KAL3266517.1"/>
    <property type="molecule type" value="Genomic_DNA"/>
</dbReference>
<dbReference type="InterPro" id="IPR012677">
    <property type="entry name" value="Nucleotide-bd_a/b_plait_sf"/>
</dbReference>
<name>A0ABD2MJT9_9CUCU</name>
<dbReference type="SUPFAM" id="SSF54928">
    <property type="entry name" value="RNA-binding domain, RBD"/>
    <property type="match status" value="1"/>
</dbReference>
<proteinExistence type="predicted"/>
<evidence type="ECO:0000313" key="5">
    <source>
        <dbReference type="Proteomes" id="UP001516400"/>
    </source>
</evidence>
<dbReference type="Pfam" id="PF12874">
    <property type="entry name" value="zf-met"/>
    <property type="match status" value="1"/>
</dbReference>
<dbReference type="SUPFAM" id="SSF57667">
    <property type="entry name" value="beta-beta-alpha zinc fingers"/>
    <property type="match status" value="1"/>
</dbReference>
<reference evidence="4 5" key="1">
    <citation type="journal article" date="2021" name="BMC Biol.">
        <title>Horizontally acquired antibacterial genes associated with adaptive radiation of ladybird beetles.</title>
        <authorList>
            <person name="Li H.S."/>
            <person name="Tang X.F."/>
            <person name="Huang Y.H."/>
            <person name="Xu Z.Y."/>
            <person name="Chen M.L."/>
            <person name="Du X.Y."/>
            <person name="Qiu B.Y."/>
            <person name="Chen P.T."/>
            <person name="Zhang W."/>
            <person name="Slipinski A."/>
            <person name="Escalona H.E."/>
            <person name="Waterhouse R.M."/>
            <person name="Zwick A."/>
            <person name="Pang H."/>
        </authorList>
    </citation>
    <scope>NUCLEOTIDE SEQUENCE [LARGE SCALE GENOMIC DNA]</scope>
    <source>
        <strain evidence="4">SYSU2018</strain>
    </source>
</reference>
<evidence type="ECO:0000313" key="4">
    <source>
        <dbReference type="EMBL" id="KAL3266517.1"/>
    </source>
</evidence>
<sequence length="118" mass="13435">MATALNSKQCDICKVFFSSSNDSILHYQGKKHKRLAAQDKDVTCGVFITGFTVGKTKEELLQYFSKFGAIDKTHVGPKLDYIILVYEKESEALSVVKTPHYIDGMKLIVERRKPFIRM</sequence>
<gene>
    <name evidence="4" type="ORF">HHI36_010687</name>
</gene>
<dbReference type="InterPro" id="IPR036236">
    <property type="entry name" value="Znf_C2H2_sf"/>
</dbReference>
<keyword evidence="1 2" id="KW-0694">RNA-binding</keyword>
<dbReference type="GO" id="GO:0003723">
    <property type="term" value="F:RNA binding"/>
    <property type="evidence" value="ECO:0007669"/>
    <property type="project" value="UniProtKB-UniRule"/>
</dbReference>
<dbReference type="Gene3D" id="3.30.160.60">
    <property type="entry name" value="Classic Zinc Finger"/>
    <property type="match status" value="1"/>
</dbReference>
<dbReference type="InterPro" id="IPR013087">
    <property type="entry name" value="Znf_C2H2_type"/>
</dbReference>
<organism evidence="4 5">
    <name type="scientific">Cryptolaemus montrouzieri</name>
    <dbReference type="NCBI Taxonomy" id="559131"/>
    <lineage>
        <taxon>Eukaryota</taxon>
        <taxon>Metazoa</taxon>
        <taxon>Ecdysozoa</taxon>
        <taxon>Arthropoda</taxon>
        <taxon>Hexapoda</taxon>
        <taxon>Insecta</taxon>
        <taxon>Pterygota</taxon>
        <taxon>Neoptera</taxon>
        <taxon>Endopterygota</taxon>
        <taxon>Coleoptera</taxon>
        <taxon>Polyphaga</taxon>
        <taxon>Cucujiformia</taxon>
        <taxon>Coccinelloidea</taxon>
        <taxon>Coccinellidae</taxon>
        <taxon>Scymninae</taxon>
        <taxon>Scymnini</taxon>
        <taxon>Cryptolaemus</taxon>
    </lineage>
</organism>
<accession>A0ABD2MJT9</accession>
<evidence type="ECO:0000256" key="1">
    <source>
        <dbReference type="ARBA" id="ARBA00022884"/>
    </source>
</evidence>
<evidence type="ECO:0000259" key="3">
    <source>
        <dbReference type="PROSITE" id="PS50102"/>
    </source>
</evidence>
<dbReference type="PROSITE" id="PS50102">
    <property type="entry name" value="RRM"/>
    <property type="match status" value="1"/>
</dbReference>
<protein>
    <recommendedName>
        <fullName evidence="3">RRM domain-containing protein</fullName>
    </recommendedName>
</protein>
<evidence type="ECO:0000256" key="2">
    <source>
        <dbReference type="PROSITE-ProRule" id="PRU00176"/>
    </source>
</evidence>
<dbReference type="Proteomes" id="UP001516400">
    <property type="component" value="Unassembled WGS sequence"/>
</dbReference>
<comment type="caution">
    <text evidence="4">The sequence shown here is derived from an EMBL/GenBank/DDBJ whole genome shotgun (WGS) entry which is preliminary data.</text>
</comment>
<keyword evidence="5" id="KW-1185">Reference proteome</keyword>